<dbReference type="Pfam" id="PF06687">
    <property type="entry name" value="SUR7"/>
    <property type="match status" value="1"/>
</dbReference>
<feature type="transmembrane region" description="Helical" evidence="1">
    <location>
        <begin position="12"/>
        <end position="36"/>
    </location>
</feature>
<keyword evidence="1" id="KW-1133">Transmembrane helix</keyword>
<dbReference type="AlphaFoldDB" id="A0A162QMD6"/>
<comment type="caution">
    <text evidence="2">The sequence shown here is derived from an EMBL/GenBank/DDBJ whole genome shotgun (WGS) entry which is preliminary data.</text>
</comment>
<accession>A0A162QMD6</accession>
<dbReference type="Proteomes" id="UP000077051">
    <property type="component" value="Unassembled WGS sequence"/>
</dbReference>
<dbReference type="OrthoDB" id="2276600at2759"/>
<evidence type="ECO:0000256" key="1">
    <source>
        <dbReference type="SAM" id="Phobius"/>
    </source>
</evidence>
<evidence type="ECO:0000313" key="2">
    <source>
        <dbReference type="EMBL" id="OAD04170.1"/>
    </source>
</evidence>
<proteinExistence type="predicted"/>
<sequence>MFTSTKKKEIKNAINLDVLGTCFNLIGFVLMILSLFSNAHPYLSSLYFIKVSNSQQSATFGLFHYCVNSQQCHQETFTLPFDEQMINLLHVTTTTTPAQDPKNPPHDPHMLVAFICCLLCSGISFVLCLYKLTNKRYHDIYFTRGFLSVGASLWSLLLVTLTWITFQHAAAAAEQFLQQQHFEIELGPCMSMVGCAFMVFSLASSLLLLGCATTATPSHHYQHHFV</sequence>
<dbReference type="Gene3D" id="1.20.140.150">
    <property type="match status" value="1"/>
</dbReference>
<dbReference type="VEuPathDB" id="FungiDB:MUCCIDRAFT_107989"/>
<feature type="transmembrane region" description="Helical" evidence="1">
    <location>
        <begin position="110"/>
        <end position="133"/>
    </location>
</feature>
<name>A0A162QMD6_MUCCL</name>
<dbReference type="GO" id="GO:0005886">
    <property type="term" value="C:plasma membrane"/>
    <property type="evidence" value="ECO:0007669"/>
    <property type="project" value="InterPro"/>
</dbReference>
<feature type="transmembrane region" description="Helical" evidence="1">
    <location>
        <begin position="190"/>
        <end position="212"/>
    </location>
</feature>
<feature type="transmembrane region" description="Helical" evidence="1">
    <location>
        <begin position="145"/>
        <end position="170"/>
    </location>
</feature>
<organism evidence="2 3">
    <name type="scientific">Mucor lusitanicus CBS 277.49</name>
    <dbReference type="NCBI Taxonomy" id="747725"/>
    <lineage>
        <taxon>Eukaryota</taxon>
        <taxon>Fungi</taxon>
        <taxon>Fungi incertae sedis</taxon>
        <taxon>Mucoromycota</taxon>
        <taxon>Mucoromycotina</taxon>
        <taxon>Mucoromycetes</taxon>
        <taxon>Mucorales</taxon>
        <taxon>Mucorineae</taxon>
        <taxon>Mucoraceae</taxon>
        <taxon>Mucor</taxon>
    </lineage>
</organism>
<keyword evidence="1" id="KW-0472">Membrane</keyword>
<dbReference type="InterPro" id="IPR009571">
    <property type="entry name" value="SUR7/Rim9-like_fungi"/>
</dbReference>
<evidence type="ECO:0000313" key="3">
    <source>
        <dbReference type="Proteomes" id="UP000077051"/>
    </source>
</evidence>
<keyword evidence="3" id="KW-1185">Reference proteome</keyword>
<evidence type="ECO:0008006" key="4">
    <source>
        <dbReference type="Google" id="ProtNLM"/>
    </source>
</evidence>
<keyword evidence="1" id="KW-0812">Transmembrane</keyword>
<reference evidence="2 3" key="1">
    <citation type="submission" date="2015-06" db="EMBL/GenBank/DDBJ databases">
        <title>Expansion of signal transduction pathways in fungi by whole-genome duplication.</title>
        <authorList>
            <consortium name="DOE Joint Genome Institute"/>
            <person name="Corrochano L.M."/>
            <person name="Kuo A."/>
            <person name="Marcet-Houben M."/>
            <person name="Polaino S."/>
            <person name="Salamov A."/>
            <person name="Villalobos J.M."/>
            <person name="Alvarez M.I."/>
            <person name="Avalos J."/>
            <person name="Benito E.P."/>
            <person name="Benoit I."/>
            <person name="Burger G."/>
            <person name="Camino L.P."/>
            <person name="Canovas D."/>
            <person name="Cerda-Olmedo E."/>
            <person name="Cheng J.-F."/>
            <person name="Dominguez A."/>
            <person name="Elias M."/>
            <person name="Eslava A.P."/>
            <person name="Glaser F."/>
            <person name="Grimwood J."/>
            <person name="Gutierrez G."/>
            <person name="Heitman J."/>
            <person name="Henrissat B."/>
            <person name="Iturriaga E.A."/>
            <person name="Lang B.F."/>
            <person name="Lavin J.L."/>
            <person name="Lee S."/>
            <person name="Li W."/>
            <person name="Lindquist E."/>
            <person name="Lopez-Garcia S."/>
            <person name="Luque E.M."/>
            <person name="Marcos A.T."/>
            <person name="Martin J."/>
            <person name="Mccluskey K."/>
            <person name="Medina H.R."/>
            <person name="Miralles-Duran A."/>
            <person name="Miyazaki A."/>
            <person name="Munoz-Torres E."/>
            <person name="Oguiza J.A."/>
            <person name="Ohm R."/>
            <person name="Olmedo M."/>
            <person name="Orejas M."/>
            <person name="Ortiz-Castellanos L."/>
            <person name="Pisabarro A.G."/>
            <person name="Rodriguez-Romero J."/>
            <person name="Ruiz-Herrera J."/>
            <person name="Ruiz-Vazquez R."/>
            <person name="Sanz C."/>
            <person name="Schackwitz W."/>
            <person name="Schmutz J."/>
            <person name="Shahriari M."/>
            <person name="Shelest E."/>
            <person name="Silva-Franco F."/>
            <person name="Soanes D."/>
            <person name="Syed K."/>
            <person name="Tagua V.G."/>
            <person name="Talbot N.J."/>
            <person name="Thon M."/>
            <person name="De Vries R.P."/>
            <person name="Wiebenga A."/>
            <person name="Yadav J.S."/>
            <person name="Braun E.L."/>
            <person name="Baker S."/>
            <person name="Garre V."/>
            <person name="Horwitz B."/>
            <person name="Torres-Martinez S."/>
            <person name="Idnurm A."/>
            <person name="Herrera-Estrella A."/>
            <person name="Gabaldon T."/>
            <person name="Grigoriev I.V."/>
        </authorList>
    </citation>
    <scope>NUCLEOTIDE SEQUENCE [LARGE SCALE GENOMIC DNA]</scope>
    <source>
        <strain evidence="2 3">CBS 277.49</strain>
    </source>
</reference>
<gene>
    <name evidence="2" type="ORF">MUCCIDRAFT_107989</name>
</gene>
<protein>
    <recommendedName>
        <fullName evidence="4">MARVEL domain-containing protein</fullName>
    </recommendedName>
</protein>
<dbReference type="EMBL" id="AMYB01000003">
    <property type="protein sequence ID" value="OAD04170.1"/>
    <property type="molecule type" value="Genomic_DNA"/>
</dbReference>